<evidence type="ECO:0000256" key="7">
    <source>
        <dbReference type="ARBA" id="ARBA00022842"/>
    </source>
</evidence>
<keyword evidence="7" id="KW-0460">Magnesium</keyword>
<dbReference type="InterPro" id="IPR034593">
    <property type="entry name" value="DgoD-like"/>
</dbReference>
<dbReference type="InterPro" id="IPR034589">
    <property type="entry name" value="D-mannonate_dehydratase-like"/>
</dbReference>
<dbReference type="GO" id="GO:0008927">
    <property type="term" value="F:mannonate dehydratase activity"/>
    <property type="evidence" value="ECO:0007669"/>
    <property type="project" value="UniProtKB-EC"/>
</dbReference>
<dbReference type="PROSITE" id="PS00908">
    <property type="entry name" value="MR_MLE_1"/>
    <property type="match status" value="1"/>
</dbReference>
<sequence>MPAADGDARTVRADGSGLVGVASPLLITAARVIVTCPGRNFVTLKIETDQGVYGIGDATLNGREMAVVAYLNDHVCPLLIGRDARRIEDTWQLLYRGSYWRRGPVTMRAIAAVDVALWDIKGKALGAPLHELLGGRSRDRVMVYGHANGADIEETVDAVGRYIDLGYQAIRAQTGVPGLTNAYGVGRGEMHYEPADASLPTETVWDTRRYLTHVPKLFQRLRDTYGPEPRLLHDGHHRMTPQEAARLGKSLEPYDLFWLEDATPAENQEAFRLVRQHTTTPLAVGEVFNTIWDCKDLIQEQLIDYIRTTIVGAGGLTHLRRIADFAAVWGVRTGCHGATDLSPVTLGAAVHFDAWVPNFGIQEYMRHTEATDAVFPHDYRFGAGFLIPGDRPGHGVDIDEALAARYPYDPRQLPIARLTDGTLWNW</sequence>
<evidence type="ECO:0000259" key="11">
    <source>
        <dbReference type="SMART" id="SM00922"/>
    </source>
</evidence>
<comment type="catalytic activity">
    <reaction evidence="1">
        <text>D-mannonate = 2-dehydro-3-deoxy-D-gluconate + H2O</text>
        <dbReference type="Rhea" id="RHEA:20097"/>
        <dbReference type="ChEBI" id="CHEBI:15377"/>
        <dbReference type="ChEBI" id="CHEBI:17767"/>
        <dbReference type="ChEBI" id="CHEBI:57990"/>
        <dbReference type="EC" id="4.2.1.8"/>
    </reaction>
</comment>
<evidence type="ECO:0000256" key="3">
    <source>
        <dbReference type="ARBA" id="ARBA00004892"/>
    </source>
</evidence>
<evidence type="ECO:0000256" key="4">
    <source>
        <dbReference type="ARBA" id="ARBA00010339"/>
    </source>
</evidence>
<dbReference type="NCBIfam" id="NF011654">
    <property type="entry name" value="PRK15072.1"/>
    <property type="match status" value="1"/>
</dbReference>
<evidence type="ECO:0000313" key="12">
    <source>
        <dbReference type="EMBL" id="MEQ7154851.1"/>
    </source>
</evidence>
<comment type="pathway">
    <text evidence="3">Carbohydrate metabolism; pentose and glucuronate interconversion.</text>
</comment>
<evidence type="ECO:0000313" key="13">
    <source>
        <dbReference type="Proteomes" id="UP001445732"/>
    </source>
</evidence>
<keyword evidence="8 12" id="KW-0456">Lyase</keyword>
<dbReference type="InterPro" id="IPR013342">
    <property type="entry name" value="Mandelate_racemase_C"/>
</dbReference>
<organism evidence="12 13">
    <name type="scientific">Brevundimonas aurifodinae</name>
    <dbReference type="NCBI Taxonomy" id="1508312"/>
    <lineage>
        <taxon>Bacteria</taxon>
        <taxon>Pseudomonadati</taxon>
        <taxon>Pseudomonadota</taxon>
        <taxon>Alphaproteobacteria</taxon>
        <taxon>Caulobacterales</taxon>
        <taxon>Caulobacteraceae</taxon>
        <taxon>Brevundimonas</taxon>
    </lineage>
</organism>
<dbReference type="SUPFAM" id="SSF51604">
    <property type="entry name" value="Enolase C-terminal domain-like"/>
    <property type="match status" value="1"/>
</dbReference>
<dbReference type="Gene3D" id="3.30.390.10">
    <property type="entry name" value="Enolase-like, N-terminal domain"/>
    <property type="match status" value="1"/>
</dbReference>
<comment type="function">
    <text evidence="10">Catalyzes the dehydration of D-mannonate. Has no detectable activity with a panel of 70 other acid sugars (in vitro).</text>
</comment>
<evidence type="ECO:0000256" key="9">
    <source>
        <dbReference type="ARBA" id="ARBA00023277"/>
    </source>
</evidence>
<evidence type="ECO:0000256" key="1">
    <source>
        <dbReference type="ARBA" id="ARBA00001794"/>
    </source>
</evidence>
<dbReference type="NCBIfam" id="NF043051">
    <property type="entry name" value="ManoateDhtManD"/>
    <property type="match status" value="1"/>
</dbReference>
<protein>
    <recommendedName>
        <fullName evidence="5">mannonate dehydratase</fullName>
        <ecNumber evidence="5">4.2.1.8</ecNumber>
    </recommendedName>
</protein>
<dbReference type="EC" id="4.2.1.8" evidence="5"/>
<dbReference type="SFLD" id="SFLDS00001">
    <property type="entry name" value="Enolase"/>
    <property type="match status" value="1"/>
</dbReference>
<dbReference type="Pfam" id="PF02746">
    <property type="entry name" value="MR_MLE_N"/>
    <property type="match status" value="1"/>
</dbReference>
<keyword evidence="13" id="KW-1185">Reference proteome</keyword>
<reference evidence="12 13" key="1">
    <citation type="submission" date="2024-06" db="EMBL/GenBank/DDBJ databases">
        <title>Brevundimonas sp. C11.</title>
        <authorList>
            <person name="Maltman C."/>
        </authorList>
    </citation>
    <scope>NUCLEOTIDE SEQUENCE [LARGE SCALE GENOMIC DNA]</scope>
    <source>
        <strain evidence="12 13">C11</strain>
    </source>
</reference>
<dbReference type="EMBL" id="JBEGDD010000004">
    <property type="protein sequence ID" value="MEQ7154851.1"/>
    <property type="molecule type" value="Genomic_DNA"/>
</dbReference>
<keyword evidence="9" id="KW-0119">Carbohydrate metabolism</keyword>
<feature type="domain" description="Mandelate racemase/muconate lactonizing enzyme C-terminal" evidence="11">
    <location>
        <begin position="152"/>
        <end position="281"/>
    </location>
</feature>
<accession>A0ABV1NLZ4</accession>
<comment type="similarity">
    <text evidence="4">Belongs to the mandelate racemase/muconate lactonizing enzyme family. GalD subfamily.</text>
</comment>
<evidence type="ECO:0000256" key="10">
    <source>
        <dbReference type="ARBA" id="ARBA00023758"/>
    </source>
</evidence>
<proteinExistence type="inferred from homology"/>
<dbReference type="InterPro" id="IPR018110">
    <property type="entry name" value="Mandel_Rmase/mucon_lact_enz_CS"/>
</dbReference>
<evidence type="ECO:0000256" key="2">
    <source>
        <dbReference type="ARBA" id="ARBA00001946"/>
    </source>
</evidence>
<dbReference type="RefSeq" id="WP_349684013.1">
    <property type="nucleotide sequence ID" value="NZ_JBEGDD010000004.1"/>
</dbReference>
<evidence type="ECO:0000256" key="8">
    <source>
        <dbReference type="ARBA" id="ARBA00023239"/>
    </source>
</evidence>
<dbReference type="SUPFAM" id="SSF54826">
    <property type="entry name" value="Enolase N-terminal domain-like"/>
    <property type="match status" value="1"/>
</dbReference>
<gene>
    <name evidence="12" type="primary">manD</name>
    <name evidence="12" type="ORF">ABN401_06480</name>
</gene>
<comment type="cofactor">
    <cofactor evidence="2">
        <name>Mg(2+)</name>
        <dbReference type="ChEBI" id="CHEBI:18420"/>
    </cofactor>
</comment>
<evidence type="ECO:0000256" key="6">
    <source>
        <dbReference type="ARBA" id="ARBA00022723"/>
    </source>
</evidence>
<keyword evidence="6" id="KW-0479">Metal-binding</keyword>
<name>A0ABV1NLZ4_9CAUL</name>
<dbReference type="Gene3D" id="3.20.20.120">
    <property type="entry name" value="Enolase-like C-terminal domain"/>
    <property type="match status" value="1"/>
</dbReference>
<dbReference type="SFLD" id="SFLDG00033">
    <property type="entry name" value="mannonate_dehydratase"/>
    <property type="match status" value="1"/>
</dbReference>
<comment type="caution">
    <text evidence="12">The sequence shown here is derived from an EMBL/GenBank/DDBJ whole genome shotgun (WGS) entry which is preliminary data.</text>
</comment>
<dbReference type="InterPro" id="IPR029065">
    <property type="entry name" value="Enolase_C-like"/>
</dbReference>
<dbReference type="InterPro" id="IPR036849">
    <property type="entry name" value="Enolase-like_C_sf"/>
</dbReference>
<evidence type="ECO:0000256" key="5">
    <source>
        <dbReference type="ARBA" id="ARBA00012927"/>
    </source>
</evidence>
<dbReference type="PANTHER" id="PTHR48080:SF6">
    <property type="entry name" value="STARVATION-SENSING PROTEIN RSPA"/>
    <property type="match status" value="1"/>
</dbReference>
<dbReference type="Pfam" id="PF13378">
    <property type="entry name" value="MR_MLE_C"/>
    <property type="match status" value="1"/>
</dbReference>
<dbReference type="SMART" id="SM00922">
    <property type="entry name" value="MR_MLE"/>
    <property type="match status" value="1"/>
</dbReference>
<dbReference type="InterPro" id="IPR029017">
    <property type="entry name" value="Enolase-like_N"/>
</dbReference>
<dbReference type="InterPro" id="IPR013341">
    <property type="entry name" value="Mandelate_racemase_N_dom"/>
</dbReference>
<dbReference type="PANTHER" id="PTHR48080">
    <property type="entry name" value="D-GALACTONATE DEHYDRATASE-RELATED"/>
    <property type="match status" value="1"/>
</dbReference>
<dbReference type="InterPro" id="IPR034587">
    <property type="entry name" value="MAND"/>
</dbReference>
<dbReference type="Proteomes" id="UP001445732">
    <property type="component" value="Unassembled WGS sequence"/>
</dbReference>
<dbReference type="SFLD" id="SFLDF00001">
    <property type="entry name" value="mannonate_dehydratase"/>
    <property type="match status" value="1"/>
</dbReference>